<feature type="domain" description="Solute-binding protein family 5" evidence="1">
    <location>
        <begin position="1"/>
        <end position="142"/>
    </location>
</feature>
<gene>
    <name evidence="2" type="ORF">H1191_19930</name>
</gene>
<organism evidence="2 3">
    <name type="scientific">Paenactinomyces guangxiensis</name>
    <dbReference type="NCBI Taxonomy" id="1490290"/>
    <lineage>
        <taxon>Bacteria</taxon>
        <taxon>Bacillati</taxon>
        <taxon>Bacillota</taxon>
        <taxon>Bacilli</taxon>
        <taxon>Bacillales</taxon>
        <taxon>Thermoactinomycetaceae</taxon>
        <taxon>Paenactinomyces</taxon>
    </lineage>
</organism>
<keyword evidence="3" id="KW-1185">Reference proteome</keyword>
<dbReference type="AlphaFoldDB" id="A0A7W1WV56"/>
<dbReference type="Proteomes" id="UP000535491">
    <property type="component" value="Unassembled WGS sequence"/>
</dbReference>
<dbReference type="Gene3D" id="3.40.190.10">
    <property type="entry name" value="Periplasmic binding protein-like II"/>
    <property type="match status" value="1"/>
</dbReference>
<evidence type="ECO:0000313" key="2">
    <source>
        <dbReference type="EMBL" id="MBA4496527.1"/>
    </source>
</evidence>
<proteinExistence type="predicted"/>
<dbReference type="RefSeq" id="WP_258567816.1">
    <property type="nucleotide sequence ID" value="NZ_JACEIQ010000041.1"/>
</dbReference>
<dbReference type="GO" id="GO:0015833">
    <property type="term" value="P:peptide transport"/>
    <property type="evidence" value="ECO:0007669"/>
    <property type="project" value="TreeGrafter"/>
</dbReference>
<accession>A0A7W1WV56</accession>
<dbReference type="GO" id="GO:1904680">
    <property type="term" value="F:peptide transmembrane transporter activity"/>
    <property type="evidence" value="ECO:0007669"/>
    <property type="project" value="TreeGrafter"/>
</dbReference>
<dbReference type="InterPro" id="IPR039424">
    <property type="entry name" value="SBP_5"/>
</dbReference>
<dbReference type="SUPFAM" id="SSF53850">
    <property type="entry name" value="Periplasmic binding protein-like II"/>
    <property type="match status" value="1"/>
</dbReference>
<dbReference type="FunFam" id="3.10.105.10:FF:000001">
    <property type="entry name" value="Oligopeptide ABC transporter, oligopeptide-binding protein"/>
    <property type="match status" value="1"/>
</dbReference>
<evidence type="ECO:0000313" key="3">
    <source>
        <dbReference type="Proteomes" id="UP000535491"/>
    </source>
</evidence>
<dbReference type="Gene3D" id="3.10.105.10">
    <property type="entry name" value="Dipeptide-binding Protein, Domain 3"/>
    <property type="match status" value="1"/>
</dbReference>
<feature type="non-terminal residue" evidence="2">
    <location>
        <position position="1"/>
    </location>
</feature>
<dbReference type="PANTHER" id="PTHR30290">
    <property type="entry name" value="PERIPLASMIC BINDING COMPONENT OF ABC TRANSPORTER"/>
    <property type="match status" value="1"/>
</dbReference>
<dbReference type="InterPro" id="IPR000914">
    <property type="entry name" value="SBP_5_dom"/>
</dbReference>
<sequence>IVEKVAQGGQKVATGLVPWGIPDPAANKDFTDTHPAYVPETAKAEEAKRLLEEGMKEEGITELPEITFDYNTGELHKKIAETVQQMWKKNLGVDVQLRNSELKVFLDRIDKGDFVIARMGIGADYLDPMSFLDLYLTGGDSNSSYWSNTEYDSLIAKAKSTADQKVRMETLHQAEALLMKEMPIAPIYYYSSITMKKDKVKNVIHNPDGTTFKYAYIEE</sequence>
<name>A0A7W1WV56_9BACL</name>
<reference evidence="2 3" key="1">
    <citation type="submission" date="2020-07" db="EMBL/GenBank/DDBJ databases">
        <authorList>
            <person name="Feng H."/>
        </authorList>
    </citation>
    <scope>NUCLEOTIDE SEQUENCE [LARGE SCALE GENOMIC DNA]</scope>
    <source>
        <strain evidence="3">s-10</strain>
    </source>
</reference>
<evidence type="ECO:0000259" key="1">
    <source>
        <dbReference type="Pfam" id="PF00496"/>
    </source>
</evidence>
<dbReference type="Pfam" id="PF00496">
    <property type="entry name" value="SBP_bac_5"/>
    <property type="match status" value="1"/>
</dbReference>
<comment type="caution">
    <text evidence="2">The sequence shown here is derived from an EMBL/GenBank/DDBJ whole genome shotgun (WGS) entry which is preliminary data.</text>
</comment>
<dbReference type="EMBL" id="JACEIQ010000041">
    <property type="protein sequence ID" value="MBA4496527.1"/>
    <property type="molecule type" value="Genomic_DNA"/>
</dbReference>
<protein>
    <submittedName>
        <fullName evidence="2">Peptide ABC transporter substrate-binding protein</fullName>
    </submittedName>
</protein>
<dbReference type="PANTHER" id="PTHR30290:SF79">
    <property type="entry name" value="DIPEPTIDE-BINDING PROTEIN DPPE"/>
    <property type="match status" value="1"/>
</dbReference>